<dbReference type="RefSeq" id="WP_185694338.1">
    <property type="nucleotide sequence ID" value="NZ_JACHVA010000130.1"/>
</dbReference>
<dbReference type="Gene3D" id="3.40.50.410">
    <property type="entry name" value="von Willebrand factor, type A domain"/>
    <property type="match status" value="1"/>
</dbReference>
<evidence type="ECO:0000256" key="1">
    <source>
        <dbReference type="SAM" id="MobiDB-lite"/>
    </source>
</evidence>
<evidence type="ECO:0000259" key="2">
    <source>
        <dbReference type="SMART" id="SM00327"/>
    </source>
</evidence>
<feature type="region of interest" description="Disordered" evidence="1">
    <location>
        <begin position="244"/>
        <end position="265"/>
    </location>
</feature>
<dbReference type="PANTHER" id="PTHR33608:SF6">
    <property type="entry name" value="BLL2464 PROTEIN"/>
    <property type="match status" value="1"/>
</dbReference>
<reference evidence="3 4" key="1">
    <citation type="submission" date="2020-07" db="EMBL/GenBank/DDBJ databases">
        <authorList>
            <person name="Feng X."/>
        </authorList>
    </citation>
    <scope>NUCLEOTIDE SEQUENCE [LARGE SCALE GENOMIC DNA]</scope>
    <source>
        <strain evidence="3 4">JCM14086</strain>
    </source>
</reference>
<dbReference type="Pfam" id="PF01882">
    <property type="entry name" value="DUF58"/>
    <property type="match status" value="1"/>
</dbReference>
<dbReference type="EMBL" id="JACHVA010000130">
    <property type="protein sequence ID" value="MBC2603713.1"/>
    <property type="molecule type" value="Genomic_DNA"/>
</dbReference>
<evidence type="ECO:0000313" key="3">
    <source>
        <dbReference type="EMBL" id="MBC2603713.1"/>
    </source>
</evidence>
<comment type="caution">
    <text evidence="3">The sequence shown here is derived from an EMBL/GenBank/DDBJ whole genome shotgun (WGS) entry which is preliminary data.</text>
</comment>
<dbReference type="Proteomes" id="UP000525652">
    <property type="component" value="Unassembled WGS sequence"/>
</dbReference>
<feature type="compositionally biased region" description="Basic and acidic residues" evidence="1">
    <location>
        <begin position="255"/>
        <end position="265"/>
    </location>
</feature>
<keyword evidence="4" id="KW-1185">Reference proteome</keyword>
<protein>
    <submittedName>
        <fullName evidence="3">DUF58 domain-containing protein</fullName>
    </submittedName>
</protein>
<dbReference type="AlphaFoldDB" id="A0A7X1B143"/>
<evidence type="ECO:0000313" key="4">
    <source>
        <dbReference type="Proteomes" id="UP000525652"/>
    </source>
</evidence>
<proteinExistence type="predicted"/>
<dbReference type="SMART" id="SM00327">
    <property type="entry name" value="VWA"/>
    <property type="match status" value="1"/>
</dbReference>
<organism evidence="3 4">
    <name type="scientific">Puniceicoccus vermicola</name>
    <dbReference type="NCBI Taxonomy" id="388746"/>
    <lineage>
        <taxon>Bacteria</taxon>
        <taxon>Pseudomonadati</taxon>
        <taxon>Verrucomicrobiota</taxon>
        <taxon>Opitutia</taxon>
        <taxon>Puniceicoccales</taxon>
        <taxon>Puniceicoccaceae</taxon>
        <taxon>Puniceicoccus</taxon>
    </lineage>
</organism>
<name>A0A7X1B143_9BACT</name>
<dbReference type="InterPro" id="IPR002881">
    <property type="entry name" value="DUF58"/>
</dbReference>
<dbReference type="PANTHER" id="PTHR33608">
    <property type="entry name" value="BLL2464 PROTEIN"/>
    <property type="match status" value="1"/>
</dbReference>
<dbReference type="InterPro" id="IPR036465">
    <property type="entry name" value="vWFA_dom_sf"/>
</dbReference>
<sequence length="310" mass="35883">MAEQEDQTREIIRKVRRLEIRTNRMVTDALSGAYHSVFKGQGMDFEEVREYAPGDEIRSIDWNVTARMDRPFVKIYREERELTLMLLVDLSASGSFGSASESKRELAAEIASVLAFAASRNNDKVGLLIFTDRIETYVPPRKGRYHILRVIREILYFQPEGKGTDLPDALDHMNRLLKRKAVVFLISDFLQGPDGRLPDPEQPRGDAVFQALSRTHRRHDLTTIFLSDEREHSLPPVGRITLEDSETGETVELDTSSRRVRDRYEKENRDRLAKMNRAFNQLGLGSLALSTGEPYIHHLRRYLEKRERQR</sequence>
<dbReference type="InterPro" id="IPR002035">
    <property type="entry name" value="VWF_A"/>
</dbReference>
<accession>A0A7X1B143</accession>
<feature type="domain" description="VWFA" evidence="2">
    <location>
        <begin position="81"/>
        <end position="261"/>
    </location>
</feature>
<gene>
    <name evidence="3" type="ORF">H5P30_18180</name>
</gene>
<dbReference type="SUPFAM" id="SSF53300">
    <property type="entry name" value="vWA-like"/>
    <property type="match status" value="1"/>
</dbReference>